<evidence type="ECO:0000256" key="2">
    <source>
        <dbReference type="SAM" id="Phobius"/>
    </source>
</evidence>
<dbReference type="AlphaFoldDB" id="A0A9P8BZI6"/>
<organism evidence="3 4">
    <name type="scientific">Amylocarpus encephaloides</name>
    <dbReference type="NCBI Taxonomy" id="45428"/>
    <lineage>
        <taxon>Eukaryota</taxon>
        <taxon>Fungi</taxon>
        <taxon>Dikarya</taxon>
        <taxon>Ascomycota</taxon>
        <taxon>Pezizomycotina</taxon>
        <taxon>Leotiomycetes</taxon>
        <taxon>Helotiales</taxon>
        <taxon>Helotiales incertae sedis</taxon>
        <taxon>Amylocarpus</taxon>
    </lineage>
</organism>
<dbReference type="OrthoDB" id="3692311at2759"/>
<feature type="transmembrane region" description="Helical" evidence="2">
    <location>
        <begin position="146"/>
        <end position="168"/>
    </location>
</feature>
<protein>
    <submittedName>
        <fullName evidence="3">Uncharacterized protein</fullName>
    </submittedName>
</protein>
<evidence type="ECO:0000256" key="1">
    <source>
        <dbReference type="SAM" id="MobiDB-lite"/>
    </source>
</evidence>
<dbReference type="EMBL" id="MU252076">
    <property type="protein sequence ID" value="KAG9228105.1"/>
    <property type="molecule type" value="Genomic_DNA"/>
</dbReference>
<reference evidence="3" key="1">
    <citation type="journal article" date="2021" name="IMA Fungus">
        <title>Genomic characterization of three marine fungi, including Emericellopsis atlantica sp. nov. with signatures of a generalist lifestyle and marine biomass degradation.</title>
        <authorList>
            <person name="Hagestad O.C."/>
            <person name="Hou L."/>
            <person name="Andersen J.H."/>
            <person name="Hansen E.H."/>
            <person name="Altermark B."/>
            <person name="Li C."/>
            <person name="Kuhnert E."/>
            <person name="Cox R.J."/>
            <person name="Crous P.W."/>
            <person name="Spatafora J.W."/>
            <person name="Lail K."/>
            <person name="Amirebrahimi M."/>
            <person name="Lipzen A."/>
            <person name="Pangilinan J."/>
            <person name="Andreopoulos W."/>
            <person name="Hayes R.D."/>
            <person name="Ng V."/>
            <person name="Grigoriev I.V."/>
            <person name="Jackson S.A."/>
            <person name="Sutton T.D.S."/>
            <person name="Dobson A.D.W."/>
            <person name="Rama T."/>
        </authorList>
    </citation>
    <scope>NUCLEOTIDE SEQUENCE</scope>
    <source>
        <strain evidence="3">TRa018bII</strain>
    </source>
</reference>
<proteinExistence type="predicted"/>
<sequence>YECTVQTPSFQGCCTSNPCNGGAGCPASDLRPAGIPENGVVATNEPNVLCDKAAGFQWWTCSAQNPSFQGCCKSNPCNGVGCPSTDLGPAQFKVIPGASTTLQSSTGSASSTTGPTGSPTAGANVNGVTNAADQHTVVAHKDNTPIIAGVVVGGVVLIALMGFLFWFLRGRKKHPKKEK</sequence>
<keyword evidence="4" id="KW-1185">Reference proteome</keyword>
<evidence type="ECO:0000313" key="3">
    <source>
        <dbReference type="EMBL" id="KAG9228105.1"/>
    </source>
</evidence>
<name>A0A9P8BZI6_9HELO</name>
<evidence type="ECO:0000313" key="4">
    <source>
        <dbReference type="Proteomes" id="UP000824998"/>
    </source>
</evidence>
<keyword evidence="2" id="KW-1133">Transmembrane helix</keyword>
<accession>A0A9P8BZI6</accession>
<gene>
    <name evidence="3" type="ORF">BJ875DRAFT_354990</name>
</gene>
<dbReference type="Proteomes" id="UP000824998">
    <property type="component" value="Unassembled WGS sequence"/>
</dbReference>
<feature type="region of interest" description="Disordered" evidence="1">
    <location>
        <begin position="101"/>
        <end position="127"/>
    </location>
</feature>
<comment type="caution">
    <text evidence="3">The sequence shown here is derived from an EMBL/GenBank/DDBJ whole genome shotgun (WGS) entry which is preliminary data.</text>
</comment>
<feature type="non-terminal residue" evidence="3">
    <location>
        <position position="1"/>
    </location>
</feature>
<feature type="non-terminal residue" evidence="3">
    <location>
        <position position="179"/>
    </location>
</feature>
<keyword evidence="2" id="KW-0472">Membrane</keyword>
<keyword evidence="2" id="KW-0812">Transmembrane</keyword>